<dbReference type="AlphaFoldDB" id="A0A561QCA8"/>
<sequence>MSTTTSRTLRTLGALEHLFAAYGEDGTMNFTIAARVSGTLSETAVVAALAKVQERHVLLGVSLGWSEDGSHCFVVSERPISLTAVAASATTWERIAEREMNRPLVSADAPLVRAAMVAGFGSTTLFLTFNHAIADGMAAVFVMRQLLTALSGAELSAPAADAKLEDRIGLEVPPFFSNSAASCGAAALDADPLHTSTLRTTVDSLEIAADCLVKLRQTAKSRDTTINSMITAALGRSLVSLNERWSEEAVRVMSPIDLRSEFEIPEHVGLSLSIAITPFERGGTEYWDDVSRVHQQIAKFRQRKMALWMVGDIAKRCVDDPSYEATRQRVLEHGPFDSVMTNFGVLQMPTSFGDLVVEKMWAPALRSIPGQDVVAAATFDGGLSLVHTRVAGTEGLLARMAEILHTE</sequence>
<dbReference type="Proteomes" id="UP000320653">
    <property type="component" value="Unassembled WGS sequence"/>
</dbReference>
<dbReference type="InterPro" id="IPR023213">
    <property type="entry name" value="CAT-like_dom_sf"/>
</dbReference>
<dbReference type="PANTHER" id="PTHR28037">
    <property type="entry name" value="ALCOHOL O-ACETYLTRANSFERASE 1-RELATED"/>
    <property type="match status" value="1"/>
</dbReference>
<proteinExistence type="predicted"/>
<dbReference type="Gene3D" id="3.30.559.10">
    <property type="entry name" value="Chloramphenicol acetyltransferase-like domain"/>
    <property type="match status" value="1"/>
</dbReference>
<dbReference type="InterPro" id="IPR052058">
    <property type="entry name" value="Alcohol_O-acetyltransferase"/>
</dbReference>
<evidence type="ECO:0000313" key="1">
    <source>
        <dbReference type="EMBL" id="TWF47972.1"/>
    </source>
</evidence>
<dbReference type="PANTHER" id="PTHR28037:SF1">
    <property type="entry name" value="ALCOHOL O-ACETYLTRANSFERASE 1-RELATED"/>
    <property type="match status" value="1"/>
</dbReference>
<dbReference type="EMBL" id="VIWP01000009">
    <property type="protein sequence ID" value="TWF47972.1"/>
    <property type="molecule type" value="Genomic_DNA"/>
</dbReference>
<comment type="caution">
    <text evidence="1">The sequence shown here is derived from an EMBL/GenBank/DDBJ whole genome shotgun (WGS) entry which is preliminary data.</text>
</comment>
<reference evidence="1 2" key="1">
    <citation type="submission" date="2019-06" db="EMBL/GenBank/DDBJ databases">
        <title>Sorghum-associated microbial communities from plants grown in Nebraska, USA.</title>
        <authorList>
            <person name="Schachtman D."/>
        </authorList>
    </citation>
    <scope>NUCLEOTIDE SEQUENCE [LARGE SCALE GENOMIC DNA]</scope>
    <source>
        <strain evidence="1 2">1225</strain>
    </source>
</reference>
<accession>A0A561QCA8</accession>
<gene>
    <name evidence="1" type="ORF">FHW37_10935</name>
</gene>
<organism evidence="1 2">
    <name type="scientific">Neorhizobium alkalisoli</name>
    <dbReference type="NCBI Taxonomy" id="528178"/>
    <lineage>
        <taxon>Bacteria</taxon>
        <taxon>Pseudomonadati</taxon>
        <taxon>Pseudomonadota</taxon>
        <taxon>Alphaproteobacteria</taxon>
        <taxon>Hyphomicrobiales</taxon>
        <taxon>Rhizobiaceae</taxon>
        <taxon>Rhizobium/Agrobacterium group</taxon>
        <taxon>Neorhizobium</taxon>
    </lineage>
</organism>
<protein>
    <submittedName>
        <fullName evidence="1">Condensation domain-containing protein</fullName>
    </submittedName>
</protein>
<dbReference type="SUPFAM" id="SSF52777">
    <property type="entry name" value="CoA-dependent acyltransferases"/>
    <property type="match status" value="2"/>
</dbReference>
<evidence type="ECO:0000313" key="2">
    <source>
        <dbReference type="Proteomes" id="UP000320653"/>
    </source>
</evidence>
<keyword evidence="2" id="KW-1185">Reference proteome</keyword>
<name>A0A561QCA8_9HYPH</name>
<dbReference type="RefSeq" id="WP_186458395.1">
    <property type="nucleotide sequence ID" value="NZ_VIWP01000009.1"/>
</dbReference>